<evidence type="ECO:0000259" key="3">
    <source>
        <dbReference type="Pfam" id="PF14200"/>
    </source>
</evidence>
<dbReference type="SUPFAM" id="SSF50370">
    <property type="entry name" value="Ricin B-like lectins"/>
    <property type="match status" value="1"/>
</dbReference>
<keyword evidence="2" id="KW-0472">Membrane</keyword>
<dbReference type="CDD" id="cd00161">
    <property type="entry name" value="beta-trefoil_Ricin-like"/>
    <property type="match status" value="1"/>
</dbReference>
<dbReference type="InterPro" id="IPR000772">
    <property type="entry name" value="Ricin_B_lectin"/>
</dbReference>
<accession>A0A813H365</accession>
<dbReference type="Proteomes" id="UP000654075">
    <property type="component" value="Unassembled WGS sequence"/>
</dbReference>
<keyword evidence="2" id="KW-0812">Transmembrane</keyword>
<evidence type="ECO:0000256" key="1">
    <source>
        <dbReference type="SAM" id="MobiDB-lite"/>
    </source>
</evidence>
<dbReference type="AlphaFoldDB" id="A0A813H365"/>
<comment type="caution">
    <text evidence="4">The sequence shown here is derived from an EMBL/GenBank/DDBJ whole genome shotgun (WGS) entry which is preliminary data.</text>
</comment>
<organism evidence="4 5">
    <name type="scientific">Polarella glacialis</name>
    <name type="common">Dinoflagellate</name>
    <dbReference type="NCBI Taxonomy" id="89957"/>
    <lineage>
        <taxon>Eukaryota</taxon>
        <taxon>Sar</taxon>
        <taxon>Alveolata</taxon>
        <taxon>Dinophyceae</taxon>
        <taxon>Suessiales</taxon>
        <taxon>Suessiaceae</taxon>
        <taxon>Polarella</taxon>
    </lineage>
</organism>
<dbReference type="OrthoDB" id="438418at2759"/>
<dbReference type="Gene3D" id="2.80.10.50">
    <property type="match status" value="1"/>
</dbReference>
<keyword evidence="2" id="KW-1133">Transmembrane helix</keyword>
<feature type="region of interest" description="Disordered" evidence="1">
    <location>
        <begin position="472"/>
        <end position="550"/>
    </location>
</feature>
<name>A0A813H365_POLGL</name>
<feature type="domain" description="Ricin B lectin" evidence="3">
    <location>
        <begin position="46"/>
        <end position="116"/>
    </location>
</feature>
<gene>
    <name evidence="4" type="ORF">PGLA1383_LOCUS48089</name>
</gene>
<keyword evidence="5" id="KW-1185">Reference proteome</keyword>
<feature type="transmembrane region" description="Helical" evidence="2">
    <location>
        <begin position="297"/>
        <end position="320"/>
    </location>
</feature>
<evidence type="ECO:0000256" key="2">
    <source>
        <dbReference type="SAM" id="Phobius"/>
    </source>
</evidence>
<feature type="compositionally biased region" description="Low complexity" evidence="1">
    <location>
        <begin position="503"/>
        <end position="525"/>
    </location>
</feature>
<proteinExistence type="predicted"/>
<dbReference type="EMBL" id="CAJNNV010030311">
    <property type="protein sequence ID" value="CAE8632106.1"/>
    <property type="molecule type" value="Genomic_DNA"/>
</dbReference>
<evidence type="ECO:0000313" key="4">
    <source>
        <dbReference type="EMBL" id="CAE8632106.1"/>
    </source>
</evidence>
<protein>
    <recommendedName>
        <fullName evidence="3">Ricin B lectin domain-containing protein</fullName>
    </recommendedName>
</protein>
<evidence type="ECO:0000313" key="5">
    <source>
        <dbReference type="Proteomes" id="UP000654075"/>
    </source>
</evidence>
<feature type="compositionally biased region" description="Polar residues" evidence="1">
    <location>
        <begin position="484"/>
        <end position="494"/>
    </location>
</feature>
<dbReference type="InterPro" id="IPR035992">
    <property type="entry name" value="Ricin_B-like_lectins"/>
</dbReference>
<reference evidence="4" key="1">
    <citation type="submission" date="2021-02" db="EMBL/GenBank/DDBJ databases">
        <authorList>
            <person name="Dougan E. K."/>
            <person name="Rhodes N."/>
            <person name="Thang M."/>
            <person name="Chan C."/>
        </authorList>
    </citation>
    <scope>NUCLEOTIDE SEQUENCE</scope>
</reference>
<dbReference type="Pfam" id="PF14200">
    <property type="entry name" value="RicinB_lectin_2"/>
    <property type="match status" value="1"/>
</dbReference>
<sequence>MTPKRFDGGTPRFGTQVMWALLRSALVSSVAVGVLPLTAASEGVLNGSYVIVNKASGRRLCSGPSGFSATSGGPSRAIDPEQRWLLVPQDNGTFLIENHANGMRIFAQSGKDHADGFLTTDQGPVYQDQKWRVLLQRDGSYSFVNSRSDRRIAAQPGLEGAAGFDAVLGDQPAAADASWSLLDPDNDELGPLLRELQLAEDWASEASTCNRLQKELQSRYYSELAAQKAEVDQLHAELNEERGLGRQLTQQAGAWEGKRSILVSELSMESSRSVLLQARLGSCTEEKVHLAGEVASLFAYLALSVIWVGLLFAAFCRQWCHSRALLRSSRRALAGATCEQSLGSDFAHCIFPRNEPDGLVSRVVKIQCPGVEHGDVEVKLICNGCDVSICRRASLGVEAMTWTKRFCFDGSCEFCEDQMLLEHGFLNLVFREQAFRARTVRFPKHYSLAASDDDLCWEEPASCATTACPSERGTFSRGLEDSPRSSQSNNNNLNHAVLDEGSKNNNLNKNNNNNLSNNNNLNNNLDEGSQVEIKQDTAPHRRRGLAAGGA</sequence>